<feature type="transmembrane region" description="Helical" evidence="5">
    <location>
        <begin position="448"/>
        <end position="469"/>
    </location>
</feature>
<feature type="transmembrane region" description="Helical" evidence="5">
    <location>
        <begin position="297"/>
        <end position="322"/>
    </location>
</feature>
<reference evidence="6" key="1">
    <citation type="submission" date="2021-01" db="EMBL/GenBank/DDBJ databases">
        <authorList>
            <person name="Kaushik A."/>
        </authorList>
    </citation>
    <scope>NUCLEOTIDE SEQUENCE</scope>
    <source>
        <strain evidence="6">AG6-10EEA</strain>
    </source>
</reference>
<evidence type="ECO:0000256" key="3">
    <source>
        <dbReference type="ARBA" id="ARBA00022989"/>
    </source>
</evidence>
<evidence type="ECO:0000256" key="5">
    <source>
        <dbReference type="SAM" id="Phobius"/>
    </source>
</evidence>
<dbReference type="Gene3D" id="1.20.1250.20">
    <property type="entry name" value="MFS general substrate transporter like domains"/>
    <property type="match status" value="2"/>
</dbReference>
<keyword evidence="3 5" id="KW-1133">Transmembrane helix</keyword>
<feature type="transmembrane region" description="Helical" evidence="5">
    <location>
        <begin position="409"/>
        <end position="428"/>
    </location>
</feature>
<feature type="transmembrane region" description="Helical" evidence="5">
    <location>
        <begin position="992"/>
        <end position="1011"/>
    </location>
</feature>
<feature type="transmembrane region" description="Helical" evidence="5">
    <location>
        <begin position="578"/>
        <end position="598"/>
    </location>
</feature>
<dbReference type="Proteomes" id="UP000663853">
    <property type="component" value="Unassembled WGS sequence"/>
</dbReference>
<feature type="transmembrane region" description="Helical" evidence="5">
    <location>
        <begin position="99"/>
        <end position="118"/>
    </location>
</feature>
<comment type="subcellular location">
    <subcellularLocation>
        <location evidence="1">Membrane</location>
        <topology evidence="1">Multi-pass membrane protein</topology>
    </subcellularLocation>
</comment>
<feature type="transmembrane region" description="Helical" evidence="5">
    <location>
        <begin position="198"/>
        <end position="217"/>
    </location>
</feature>
<evidence type="ECO:0000256" key="1">
    <source>
        <dbReference type="ARBA" id="ARBA00004141"/>
    </source>
</evidence>
<gene>
    <name evidence="6" type="ORF">RDB_LOCUS146723</name>
</gene>
<feature type="transmembrane region" description="Helical" evidence="5">
    <location>
        <begin position="811"/>
        <end position="830"/>
    </location>
</feature>
<proteinExistence type="predicted"/>
<feature type="transmembrane region" description="Helical" evidence="5">
    <location>
        <begin position="708"/>
        <end position="726"/>
    </location>
</feature>
<evidence type="ECO:0000313" key="7">
    <source>
        <dbReference type="Proteomes" id="UP000663853"/>
    </source>
</evidence>
<organism evidence="6 7">
    <name type="scientific">Rhizoctonia solani</name>
    <dbReference type="NCBI Taxonomy" id="456999"/>
    <lineage>
        <taxon>Eukaryota</taxon>
        <taxon>Fungi</taxon>
        <taxon>Dikarya</taxon>
        <taxon>Basidiomycota</taxon>
        <taxon>Agaricomycotina</taxon>
        <taxon>Agaricomycetes</taxon>
        <taxon>Cantharellales</taxon>
        <taxon>Ceratobasidiaceae</taxon>
        <taxon>Rhizoctonia</taxon>
    </lineage>
</organism>
<dbReference type="InterPro" id="IPR011701">
    <property type="entry name" value="MFS"/>
</dbReference>
<feature type="transmembrane region" description="Helical" evidence="5">
    <location>
        <begin position="229"/>
        <end position="249"/>
    </location>
</feature>
<evidence type="ECO:0000256" key="2">
    <source>
        <dbReference type="ARBA" id="ARBA00022692"/>
    </source>
</evidence>
<dbReference type="GO" id="GO:0016020">
    <property type="term" value="C:membrane"/>
    <property type="evidence" value="ECO:0007669"/>
    <property type="project" value="UniProtKB-SubCell"/>
</dbReference>
<dbReference type="EMBL" id="CAJMXA010003884">
    <property type="protein sequence ID" value="CAE6520908.1"/>
    <property type="molecule type" value="Genomic_DNA"/>
</dbReference>
<feature type="transmembrane region" description="Helical" evidence="5">
    <location>
        <begin position="1178"/>
        <end position="1200"/>
    </location>
</feature>
<feature type="transmembrane region" description="Helical" evidence="5">
    <location>
        <begin position="869"/>
        <end position="891"/>
    </location>
</feature>
<protein>
    <recommendedName>
        <fullName evidence="8">Major facilitator superfamily (MFS) profile domain-containing protein</fullName>
    </recommendedName>
</protein>
<feature type="transmembrane region" description="Helical" evidence="5">
    <location>
        <begin position="940"/>
        <end position="961"/>
    </location>
</feature>
<dbReference type="PANTHER" id="PTHR23507">
    <property type="entry name" value="ZGC:174356"/>
    <property type="match status" value="1"/>
</dbReference>
<name>A0A8H3HLR0_9AGAM</name>
<sequence length="1247" mass="135207">MRGFPRLLSAYAVSGNSYRYRRTIWSSPPPVMTHDTRGDASGSGDIIVEQGVVPAVDNLLAGVTTDPEMVGLAAAGMSDDSKPGRGANRKRPWYKTPSVWWILPITAVAAMFRASTIAPRTELFIKFACDELRPEYRVDANLNAVQWSSDSKGTQVDVPITFVQRNPIWGNQIMKATIHHPDKRCAQDPVVHRAAAKLSAGITSAQGILSFLTLGWWTQYSDRVGRTKVLGILAIARLITDMTIFLVAFKAEVLPGGYRLLILGGALDGLAGGFSAAVAAVHAYVADCSSPLARSRIFSVLTGCVYVGAAFGPSLGSLVSYYSNDLLSTFYMSTVLHIVYGILMVFVVPESVSDEARAKAQELYEADMKRHPQTIFGFLWRLTSFVRPLGVFIPKRLPTGRGGWRYRDWNLTLVGIAAAAVAINIGSYPFKFQYALKTFHWNSVQLGHWLSLVGFWRALYLSAILPIILKALYAREERLSGGTRNDDEKESQVKKIDLLIVRASLLIDLVGYILVGIVTSQTPFIGATIILAFGGGFAPSVQSLSLALANPSAHVARRDARAHGTSMPSNAKQEIGRLFGALAVIHALGAQVFGPILFSTTFGATVGINMHPDHQHLKLYHNTSLQGYIWPILRPMHDTSETKAFLPELGTPLANNSSSRAFSIDSNTSAQSDRTIRPLPRTSSAAALAMEDPPKLSTGYKRSKASPWWLIPIVALTALLYAGTIAPRTELLIKLACNNLHPGWDLVSNSTVAQNNNRTTIKSSSRPRDFSEQLHFVKRFAPLQKRSQITTPGTSPMCSDDDAVQKEVAKLNTAISLTSGVLSVFTTGWWTQLSDRVGRIRVLTIGAFSGLMVDAIFVGVVLNSGKLPGGYWLLVVSNLIDGIFGGFSTAVATSNAYISDCVPSTERSRWFSLWSGIIFAGMALGPGFGSLLIKFTGNAMLIFYIAVISDLVYALYVAFILPESMDPEHMQAAREAKRRANKSSPGGPLKSLVLNVLGVLTPFTIFFPRVVQRPGGRKKYEWNASFIGLAYALHAVNSGSYSFKYQYAIKAFGWSSTQMGIHWFRERNPSTKPLSDSDKAQSVDLLVARASLGVDVTSYSASALVTTSNAFLGTTTILSFGGGYPPAIQSLALALTQTSKAQDAATVNLTSDEPRFEGTSIDTTAPDDTGRLLGAMSVVYTLCSQIFGPSLFGALFVATVGSAPRSIFWLSAILNGLALGSLLLVRLKSSSNTEDDVEYVLLNNMED</sequence>
<dbReference type="GO" id="GO:0022857">
    <property type="term" value="F:transmembrane transporter activity"/>
    <property type="evidence" value="ECO:0007669"/>
    <property type="project" value="InterPro"/>
</dbReference>
<dbReference type="InterPro" id="IPR036259">
    <property type="entry name" value="MFS_trans_sf"/>
</dbReference>
<comment type="caution">
    <text evidence="6">The sequence shown here is derived from an EMBL/GenBank/DDBJ whole genome shotgun (WGS) entry which is preliminary data.</text>
</comment>
<evidence type="ECO:0000313" key="6">
    <source>
        <dbReference type="EMBL" id="CAE6520908.1"/>
    </source>
</evidence>
<dbReference type="Pfam" id="PF07690">
    <property type="entry name" value="MFS_1"/>
    <property type="match status" value="2"/>
</dbReference>
<dbReference type="SUPFAM" id="SSF103473">
    <property type="entry name" value="MFS general substrate transporter"/>
    <property type="match status" value="2"/>
</dbReference>
<feature type="transmembrane region" description="Helical" evidence="5">
    <location>
        <begin position="328"/>
        <end position="349"/>
    </location>
</feature>
<feature type="transmembrane region" description="Helical" evidence="5">
    <location>
        <begin position="524"/>
        <end position="549"/>
    </location>
</feature>
<evidence type="ECO:0000256" key="4">
    <source>
        <dbReference type="ARBA" id="ARBA00023136"/>
    </source>
</evidence>
<feature type="transmembrane region" description="Helical" evidence="5">
    <location>
        <begin position="911"/>
        <end position="933"/>
    </location>
</feature>
<dbReference type="AlphaFoldDB" id="A0A8H3HLR0"/>
<feature type="transmembrane region" description="Helical" evidence="5">
    <location>
        <begin position="1206"/>
        <end position="1225"/>
    </location>
</feature>
<feature type="transmembrane region" description="Helical" evidence="5">
    <location>
        <begin position="842"/>
        <end position="862"/>
    </location>
</feature>
<dbReference type="PANTHER" id="PTHR23507:SF1">
    <property type="entry name" value="FI18259P1-RELATED"/>
    <property type="match status" value="1"/>
</dbReference>
<feature type="transmembrane region" description="Helical" evidence="5">
    <location>
        <begin position="261"/>
        <end position="285"/>
    </location>
</feature>
<keyword evidence="2 5" id="KW-0812">Transmembrane</keyword>
<evidence type="ECO:0008006" key="8">
    <source>
        <dbReference type="Google" id="ProtNLM"/>
    </source>
</evidence>
<feature type="transmembrane region" description="Helical" evidence="5">
    <location>
        <begin position="499"/>
        <end position="518"/>
    </location>
</feature>
<accession>A0A8H3HLR0</accession>
<keyword evidence="4 5" id="KW-0472">Membrane</keyword>